<dbReference type="PANTHER" id="PTHR10969">
    <property type="entry name" value="MICROTUBULE-ASSOCIATED PROTEINS 1A/1B LIGHT CHAIN 3-RELATED"/>
    <property type="match status" value="1"/>
</dbReference>
<evidence type="ECO:0000256" key="3">
    <source>
        <dbReference type="ARBA" id="ARBA00023136"/>
    </source>
</evidence>
<dbReference type="OrthoDB" id="6738456at2759"/>
<evidence type="ECO:0000256" key="1">
    <source>
        <dbReference type="ARBA" id="ARBA00004370"/>
    </source>
</evidence>
<evidence type="ECO:0000313" key="8">
    <source>
        <dbReference type="EMBL" id="CAL4793214.1"/>
    </source>
</evidence>
<dbReference type="GO" id="GO:0006914">
    <property type="term" value="P:autophagy"/>
    <property type="evidence" value="ECO:0007669"/>
    <property type="project" value="UniProtKB-KW"/>
</dbReference>
<evidence type="ECO:0000256" key="4">
    <source>
        <dbReference type="ARBA" id="ARBA00023288"/>
    </source>
</evidence>
<dbReference type="CDD" id="cd16108">
    <property type="entry name" value="Ubl_ATG8_like"/>
    <property type="match status" value="1"/>
</dbReference>
<evidence type="ECO:0000256" key="2">
    <source>
        <dbReference type="ARBA" id="ARBA00007293"/>
    </source>
</evidence>
<keyword evidence="4 5" id="KW-0449">Lipoprotein</keyword>
<dbReference type="EMBL" id="CAMXCT010003720">
    <property type="protein sequence ID" value="CAI4005902.1"/>
    <property type="molecule type" value="Genomic_DNA"/>
</dbReference>
<sequence length="125" mass="14180">MLRMFDWSGKDETCEQVKKLLKKYPDRIPVICTKAAKTSLPEIEKKKFLVPATMLCGEFKFIIHKHIAATGSPKESMGPDQTLYLLMNNSKKSVKASQFMCEVYAAHRAKDGYLYIHYSAEATLG</sequence>
<dbReference type="InterPro" id="IPR004241">
    <property type="entry name" value="Atg8-like"/>
</dbReference>
<dbReference type="Proteomes" id="UP001152797">
    <property type="component" value="Unassembled WGS sequence"/>
</dbReference>
<dbReference type="AlphaFoldDB" id="A0A9P1DA08"/>
<feature type="lipid moiety-binding region" description="Phosphatidylserine amidated glycine; alternate" evidence="5">
    <location>
        <position position="125"/>
    </location>
</feature>
<accession>A0A9P1DA08</accession>
<evidence type="ECO:0000256" key="6">
    <source>
        <dbReference type="RuleBase" id="RU004384"/>
    </source>
</evidence>
<dbReference type="GO" id="GO:0016020">
    <property type="term" value="C:membrane"/>
    <property type="evidence" value="ECO:0007669"/>
    <property type="project" value="UniProtKB-SubCell"/>
</dbReference>
<dbReference type="SUPFAM" id="SSF54236">
    <property type="entry name" value="Ubiquitin-like"/>
    <property type="match status" value="1"/>
</dbReference>
<organism evidence="7">
    <name type="scientific">Cladocopium goreaui</name>
    <dbReference type="NCBI Taxonomy" id="2562237"/>
    <lineage>
        <taxon>Eukaryota</taxon>
        <taxon>Sar</taxon>
        <taxon>Alveolata</taxon>
        <taxon>Dinophyceae</taxon>
        <taxon>Suessiales</taxon>
        <taxon>Symbiodiniaceae</taxon>
        <taxon>Cladocopium</taxon>
    </lineage>
</organism>
<reference evidence="7" key="1">
    <citation type="submission" date="2022-10" db="EMBL/GenBank/DDBJ databases">
        <authorList>
            <person name="Chen Y."/>
            <person name="Dougan E. K."/>
            <person name="Chan C."/>
            <person name="Rhodes N."/>
            <person name="Thang M."/>
        </authorList>
    </citation>
    <scope>NUCLEOTIDE SEQUENCE</scope>
</reference>
<comment type="similarity">
    <text evidence="2 6">Belongs to the ATG8 family.</text>
</comment>
<dbReference type="EMBL" id="CAMXCT030003720">
    <property type="protein sequence ID" value="CAL4793214.1"/>
    <property type="molecule type" value="Genomic_DNA"/>
</dbReference>
<comment type="caution">
    <text evidence="7">The sequence shown here is derived from an EMBL/GenBank/DDBJ whole genome shotgun (WGS) entry which is preliminary data.</text>
</comment>
<gene>
    <name evidence="7" type="ORF">C1SCF055_LOCUS31587</name>
</gene>
<evidence type="ECO:0000256" key="5">
    <source>
        <dbReference type="PIRSR" id="PIRSR604241-50"/>
    </source>
</evidence>
<reference evidence="8 9" key="2">
    <citation type="submission" date="2024-05" db="EMBL/GenBank/DDBJ databases">
        <authorList>
            <person name="Chen Y."/>
            <person name="Shah S."/>
            <person name="Dougan E. K."/>
            <person name="Thang M."/>
            <person name="Chan C."/>
        </authorList>
    </citation>
    <scope>NUCLEOTIDE SEQUENCE [LARGE SCALE GENOMIC DNA]</scope>
</reference>
<dbReference type="EMBL" id="CAMXCT020003720">
    <property type="protein sequence ID" value="CAL1159277.1"/>
    <property type="molecule type" value="Genomic_DNA"/>
</dbReference>
<dbReference type="Pfam" id="PF02991">
    <property type="entry name" value="ATG8"/>
    <property type="match status" value="1"/>
</dbReference>
<proteinExistence type="inferred from homology"/>
<keyword evidence="3" id="KW-0472">Membrane</keyword>
<keyword evidence="6" id="KW-0072">Autophagy</keyword>
<name>A0A9P1DA08_9DINO</name>
<evidence type="ECO:0000313" key="9">
    <source>
        <dbReference type="Proteomes" id="UP001152797"/>
    </source>
</evidence>
<evidence type="ECO:0000313" key="7">
    <source>
        <dbReference type="EMBL" id="CAI4005902.1"/>
    </source>
</evidence>
<keyword evidence="9" id="KW-1185">Reference proteome</keyword>
<comment type="subcellular location">
    <subcellularLocation>
        <location evidence="1">Membrane</location>
    </subcellularLocation>
</comment>
<dbReference type="InterPro" id="IPR029071">
    <property type="entry name" value="Ubiquitin-like_domsf"/>
</dbReference>
<dbReference type="Gene3D" id="3.10.20.90">
    <property type="entry name" value="Phosphatidylinositol 3-kinase Catalytic Subunit, Chain A, domain 1"/>
    <property type="match status" value="1"/>
</dbReference>
<protein>
    <recommendedName>
        <fullName evidence="6">Autophagy-related protein</fullName>
    </recommendedName>
</protein>